<name>A0ABX5F5C7_9CHRO</name>
<dbReference type="Pfam" id="PF01624">
    <property type="entry name" value="MutS_I"/>
    <property type="match status" value="1"/>
</dbReference>
<dbReference type="InterPro" id="IPR036187">
    <property type="entry name" value="DNA_mismatch_repair_MutS_sf"/>
</dbReference>
<proteinExistence type="inferred from homology"/>
<evidence type="ECO:0000256" key="3">
    <source>
        <dbReference type="ARBA" id="ARBA00022763"/>
    </source>
</evidence>
<dbReference type="Gene3D" id="3.40.1170.10">
    <property type="entry name" value="DNA repair protein MutS, domain I"/>
    <property type="match status" value="1"/>
</dbReference>
<evidence type="ECO:0000256" key="6">
    <source>
        <dbReference type="ARBA" id="ARBA00023204"/>
    </source>
</evidence>
<dbReference type="SUPFAM" id="SSF55271">
    <property type="entry name" value="DNA repair protein MutS, domain I"/>
    <property type="match status" value="1"/>
</dbReference>
<dbReference type="InterPro" id="IPR045076">
    <property type="entry name" value="MutS"/>
</dbReference>
<dbReference type="InterPro" id="IPR007860">
    <property type="entry name" value="DNA_mmatch_repair_MutS_con_dom"/>
</dbReference>
<comment type="caution">
    <text evidence="12">The sequence shown here is derived from an EMBL/GenBank/DDBJ whole genome shotgun (WGS) entry which is preliminary data.</text>
</comment>
<dbReference type="InterPro" id="IPR007695">
    <property type="entry name" value="DNA_mismatch_repair_MutS-lik_N"/>
</dbReference>
<feature type="compositionally biased region" description="Polar residues" evidence="10">
    <location>
        <begin position="1"/>
        <end position="10"/>
    </location>
</feature>
<accession>A0ABX5F5C7</accession>
<keyword evidence="2 7" id="KW-0547">Nucleotide-binding</keyword>
<keyword evidence="5 7" id="KW-0238">DNA-binding</keyword>
<evidence type="ECO:0000256" key="2">
    <source>
        <dbReference type="ARBA" id="ARBA00022741"/>
    </source>
</evidence>
<dbReference type="SUPFAM" id="SSF48334">
    <property type="entry name" value="DNA repair protein MutS, domain III"/>
    <property type="match status" value="1"/>
</dbReference>
<dbReference type="SUPFAM" id="SSF52540">
    <property type="entry name" value="P-loop containing nucleoside triphosphate hydrolases"/>
    <property type="match status" value="1"/>
</dbReference>
<comment type="similarity">
    <text evidence="1 7 9">Belongs to the DNA mismatch repair MutS family.</text>
</comment>
<feature type="domain" description="DNA mismatch repair proteins mutS family" evidence="11">
    <location>
        <begin position="831"/>
        <end position="847"/>
    </location>
</feature>
<evidence type="ECO:0000259" key="11">
    <source>
        <dbReference type="PROSITE" id="PS00486"/>
    </source>
</evidence>
<dbReference type="EMBL" id="PVWP01000008">
    <property type="protein sequence ID" value="PSB36680.1"/>
    <property type="molecule type" value="Genomic_DNA"/>
</dbReference>
<feature type="compositionally biased region" description="Low complexity" evidence="10">
    <location>
        <begin position="67"/>
        <end position="76"/>
    </location>
</feature>
<evidence type="ECO:0000256" key="10">
    <source>
        <dbReference type="SAM" id="MobiDB-lite"/>
    </source>
</evidence>
<feature type="region of interest" description="Disordered" evidence="10">
    <location>
        <begin position="1"/>
        <end position="114"/>
    </location>
</feature>
<protein>
    <recommendedName>
        <fullName evidence="7 8">DNA mismatch repair protein MutS</fullName>
    </recommendedName>
</protein>
<keyword evidence="4 7" id="KW-0067">ATP-binding</keyword>
<dbReference type="InterPro" id="IPR017261">
    <property type="entry name" value="DNA_mismatch_repair_MutS/MSH"/>
</dbReference>
<dbReference type="InterPro" id="IPR007696">
    <property type="entry name" value="DNA_mismatch_repair_MutS_core"/>
</dbReference>
<feature type="binding site" evidence="7">
    <location>
        <begin position="757"/>
        <end position="764"/>
    </location>
    <ligand>
        <name>ATP</name>
        <dbReference type="ChEBI" id="CHEBI:30616"/>
    </ligand>
</feature>
<comment type="function">
    <text evidence="7">This protein is involved in the repair of mismatches in DNA. It is possible that it carries out the mismatch recognition step. This protein has a weak ATPase activity.</text>
</comment>
<keyword evidence="13" id="KW-1185">Reference proteome</keyword>
<keyword evidence="3 7" id="KW-0227">DNA damage</keyword>
<sequence>MAREVQQQLTLADDPALQGDLFGGAPEPVASPLPASVSASDADEGAPDDQALLADASARPRPRRQRPASAPAASAPESDGEQAGDPSGGDHNGAPAAPGDAGAEPDGDLPRWHHHSLVDPAALTPVLRHYVELKAAHPDRVLLYRLGDFYEFFFEDAILLSRLLELTLTGKDAGKALGRVPMAGIPHHAAERYCADLVRRGLSVALCDQLEATPAKGALLRRGITRVLTPGTVLEEGMLAARRNNWLCAVVLDGDGSHAGRWGLAVADVSTGEFRVTERTGSGSLHQELLQLEPAEVVWPGPEEAPPWCPEGLRLTALARTPFDATEAAALLRRRFRLASLDGLGLGEAPLALRAAGGLLAYLDTTQPAPEPAPATATEAAATIPLEMPRLWHAGDQLVLDAQTRRNLELTRTQLGGALQGSLLWALDRTATAMGGRCLRRWIEAPLVDRAAILERQEAVSELVEQRPLRLGLRRLLRPMGDLERLAGRAGAGSASARDLVSLADGLERLPRLAALVASCRSGPLAALKGPWPELAALAEEVRHHLIDTPPLSLSEGGLLHDGVDPVLDGLRNQLDDQEAWLSRQEAIERRASGNPNLRLQYHRTFGYFLAVSRARAAAVPDHWIRRQTLANEERFVTPELKGREGRILQLRARACQREYELFCELRRRVGEAAGPVRAAARRVAELDALASLAEVAATGGYCRPELSEGRELVIEAGRHPVVEQLLVDASFTANDLHLAAPGPDGAPAPDLIVLTGPNASGKSCYLRQSGLLQLMAQIGSWIPARSARLGIADRIFTRVGAVDDLASGQSTFMVEMAETANILHHASPRSLVLLDEIGRGTATFDGLSIAWAVAEHLAEGIGARTIFATHYHELNELAELLPNVGNAQVLVEETGNDLVFLHRVCRGGASRSYGIEAARLAGVPASVVLRARQVLGRIEANSHVAVGLQGGGSRAA</sequence>
<dbReference type="RefSeq" id="WP_106222075.1">
    <property type="nucleotide sequence ID" value="NZ_PVWP01000008.1"/>
</dbReference>
<gene>
    <name evidence="7" type="primary">mutS</name>
    <name evidence="12" type="ORF">C7B81_12120</name>
</gene>
<dbReference type="Pfam" id="PF05190">
    <property type="entry name" value="MutS_IV"/>
    <property type="match status" value="1"/>
</dbReference>
<evidence type="ECO:0000256" key="4">
    <source>
        <dbReference type="ARBA" id="ARBA00022840"/>
    </source>
</evidence>
<dbReference type="InterPro" id="IPR007861">
    <property type="entry name" value="DNA_mismatch_repair_MutS_clamp"/>
</dbReference>
<evidence type="ECO:0000256" key="1">
    <source>
        <dbReference type="ARBA" id="ARBA00006271"/>
    </source>
</evidence>
<dbReference type="Gene3D" id="1.10.1420.10">
    <property type="match status" value="2"/>
</dbReference>
<dbReference type="SMART" id="SM00533">
    <property type="entry name" value="MUTSd"/>
    <property type="match status" value="1"/>
</dbReference>
<dbReference type="PANTHER" id="PTHR11361:SF34">
    <property type="entry name" value="DNA MISMATCH REPAIR PROTEIN MSH1, MITOCHONDRIAL"/>
    <property type="match status" value="1"/>
</dbReference>
<dbReference type="NCBIfam" id="TIGR01070">
    <property type="entry name" value="mutS1"/>
    <property type="match status" value="1"/>
</dbReference>
<evidence type="ECO:0000256" key="9">
    <source>
        <dbReference type="RuleBase" id="RU003756"/>
    </source>
</evidence>
<dbReference type="Gene3D" id="3.40.50.300">
    <property type="entry name" value="P-loop containing nucleotide triphosphate hydrolases"/>
    <property type="match status" value="1"/>
</dbReference>
<organism evidence="12 13">
    <name type="scientific">Aphanothece cf. minutissima CCALA 015</name>
    <dbReference type="NCBI Taxonomy" id="2107695"/>
    <lineage>
        <taxon>Bacteria</taxon>
        <taxon>Bacillati</taxon>
        <taxon>Cyanobacteriota</taxon>
        <taxon>Cyanophyceae</taxon>
        <taxon>Oscillatoriophycideae</taxon>
        <taxon>Chroococcales</taxon>
        <taxon>Aphanothecaceae</taxon>
        <taxon>Aphanothece</taxon>
    </lineage>
</organism>
<keyword evidence="6 7" id="KW-0234">DNA repair</keyword>
<dbReference type="Gene3D" id="3.30.420.110">
    <property type="entry name" value="MutS, connector domain"/>
    <property type="match status" value="1"/>
</dbReference>
<dbReference type="InterPro" id="IPR016151">
    <property type="entry name" value="DNA_mismatch_repair_MutS_N"/>
</dbReference>
<dbReference type="Proteomes" id="UP000238218">
    <property type="component" value="Unassembled WGS sequence"/>
</dbReference>
<dbReference type="Pfam" id="PF05188">
    <property type="entry name" value="MutS_II"/>
    <property type="match status" value="1"/>
</dbReference>
<dbReference type="InterPro" id="IPR027417">
    <property type="entry name" value="P-loop_NTPase"/>
</dbReference>
<reference evidence="12 13" key="2">
    <citation type="submission" date="2018-03" db="EMBL/GenBank/DDBJ databases">
        <title>The ancient ancestry and fast evolution of plastids.</title>
        <authorList>
            <person name="Moore K.R."/>
            <person name="Magnabosco C."/>
            <person name="Momper L."/>
            <person name="Gold D.A."/>
            <person name="Bosak T."/>
            <person name="Fournier G.P."/>
        </authorList>
    </citation>
    <scope>NUCLEOTIDE SEQUENCE [LARGE SCALE GENOMIC DNA]</scope>
    <source>
        <strain evidence="12 13">CCALA 015</strain>
    </source>
</reference>
<feature type="compositionally biased region" description="Low complexity" evidence="10">
    <location>
        <begin position="25"/>
        <end position="40"/>
    </location>
</feature>
<dbReference type="PANTHER" id="PTHR11361">
    <property type="entry name" value="DNA MISMATCH REPAIR PROTEIN MUTS FAMILY MEMBER"/>
    <property type="match status" value="1"/>
</dbReference>
<dbReference type="InterPro" id="IPR036678">
    <property type="entry name" value="MutS_con_dom_sf"/>
</dbReference>
<dbReference type="InterPro" id="IPR000432">
    <property type="entry name" value="DNA_mismatch_repair_MutS_C"/>
</dbReference>
<dbReference type="PIRSF" id="PIRSF037677">
    <property type="entry name" value="DNA_mis_repair_Msh6"/>
    <property type="match status" value="1"/>
</dbReference>
<evidence type="ECO:0000256" key="8">
    <source>
        <dbReference type="NCBIfam" id="TIGR01070"/>
    </source>
</evidence>
<dbReference type="HAMAP" id="MF_00096">
    <property type="entry name" value="MutS"/>
    <property type="match status" value="1"/>
</dbReference>
<feature type="compositionally biased region" description="Low complexity" evidence="10">
    <location>
        <begin position="92"/>
        <end position="104"/>
    </location>
</feature>
<dbReference type="NCBIfam" id="NF003810">
    <property type="entry name" value="PRK05399.1"/>
    <property type="match status" value="1"/>
</dbReference>
<evidence type="ECO:0000313" key="12">
    <source>
        <dbReference type="EMBL" id="PSB36680.1"/>
    </source>
</evidence>
<dbReference type="Pfam" id="PF05192">
    <property type="entry name" value="MutS_III"/>
    <property type="match status" value="1"/>
</dbReference>
<dbReference type="SMART" id="SM00534">
    <property type="entry name" value="MUTSac"/>
    <property type="match status" value="1"/>
</dbReference>
<evidence type="ECO:0000256" key="5">
    <source>
        <dbReference type="ARBA" id="ARBA00023125"/>
    </source>
</evidence>
<dbReference type="SUPFAM" id="SSF53150">
    <property type="entry name" value="DNA repair protein MutS, domain II"/>
    <property type="match status" value="1"/>
</dbReference>
<evidence type="ECO:0000256" key="7">
    <source>
        <dbReference type="HAMAP-Rule" id="MF_00096"/>
    </source>
</evidence>
<dbReference type="Pfam" id="PF00488">
    <property type="entry name" value="MutS_V"/>
    <property type="match status" value="1"/>
</dbReference>
<reference evidence="12 13" key="1">
    <citation type="submission" date="2018-02" db="EMBL/GenBank/DDBJ databases">
        <authorList>
            <person name="Moore K."/>
            <person name="Momper L."/>
        </authorList>
    </citation>
    <scope>NUCLEOTIDE SEQUENCE [LARGE SCALE GENOMIC DNA]</scope>
    <source>
        <strain evidence="12 13">CCALA 015</strain>
    </source>
</reference>
<dbReference type="CDD" id="cd03284">
    <property type="entry name" value="ABC_MutS1"/>
    <property type="match status" value="1"/>
</dbReference>
<evidence type="ECO:0000313" key="13">
    <source>
        <dbReference type="Proteomes" id="UP000238218"/>
    </source>
</evidence>
<dbReference type="PROSITE" id="PS00486">
    <property type="entry name" value="DNA_MISMATCH_REPAIR_2"/>
    <property type="match status" value="1"/>
</dbReference>
<dbReference type="InterPro" id="IPR005748">
    <property type="entry name" value="DNA_mismatch_repair_MutS"/>
</dbReference>